<evidence type="ECO:0000313" key="1">
    <source>
        <dbReference type="EMBL" id="PIR13737.1"/>
    </source>
</evidence>
<name>A0A2M6KA07_9BACT</name>
<dbReference type="PANTHER" id="PTHR43861:SF6">
    <property type="entry name" value="METHYLTRANSFERASE TYPE 11"/>
    <property type="match status" value="1"/>
</dbReference>
<dbReference type="Gene3D" id="3.40.50.720">
    <property type="entry name" value="NAD(P)-binding Rossmann-like Domain"/>
    <property type="match status" value="1"/>
</dbReference>
<dbReference type="Pfam" id="PF13489">
    <property type="entry name" value="Methyltransf_23"/>
    <property type="match status" value="1"/>
</dbReference>
<dbReference type="AlphaFoldDB" id="A0A2M6KA07"/>
<protein>
    <recommendedName>
        <fullName evidence="3">Methyltransferase</fullName>
    </recommendedName>
</protein>
<organism evidence="1 2">
    <name type="scientific">Candidatus Falkowbacteria bacterium CG11_big_fil_rev_8_21_14_0_20_39_10</name>
    <dbReference type="NCBI Taxonomy" id="1974570"/>
    <lineage>
        <taxon>Bacteria</taxon>
        <taxon>Candidatus Falkowiibacteriota</taxon>
    </lineage>
</organism>
<dbReference type="Proteomes" id="UP000230869">
    <property type="component" value="Unassembled WGS sequence"/>
</dbReference>
<reference evidence="1 2" key="1">
    <citation type="submission" date="2017-09" db="EMBL/GenBank/DDBJ databases">
        <title>Depth-based differentiation of microbial function through sediment-hosted aquifers and enrichment of novel symbionts in the deep terrestrial subsurface.</title>
        <authorList>
            <person name="Probst A.J."/>
            <person name="Ladd B."/>
            <person name="Jarett J.K."/>
            <person name="Geller-Mcgrath D.E."/>
            <person name="Sieber C.M."/>
            <person name="Emerson J.B."/>
            <person name="Anantharaman K."/>
            <person name="Thomas B.C."/>
            <person name="Malmstrom R."/>
            <person name="Stieglmeier M."/>
            <person name="Klingl A."/>
            <person name="Woyke T."/>
            <person name="Ryan C.M."/>
            <person name="Banfield J.F."/>
        </authorList>
    </citation>
    <scope>NUCLEOTIDE SEQUENCE [LARGE SCALE GENOMIC DNA]</scope>
    <source>
        <strain evidence="1">CG11_big_fil_rev_8_21_14_0_20_39_10</strain>
    </source>
</reference>
<proteinExistence type="predicted"/>
<dbReference type="CDD" id="cd02440">
    <property type="entry name" value="AdoMet_MTases"/>
    <property type="match status" value="1"/>
</dbReference>
<dbReference type="SUPFAM" id="SSF53335">
    <property type="entry name" value="S-adenosyl-L-methionine-dependent methyltransferases"/>
    <property type="match status" value="1"/>
</dbReference>
<evidence type="ECO:0008006" key="3">
    <source>
        <dbReference type="Google" id="ProtNLM"/>
    </source>
</evidence>
<dbReference type="Gene3D" id="3.40.50.150">
    <property type="entry name" value="Vaccinia Virus protein VP39"/>
    <property type="match status" value="1"/>
</dbReference>
<gene>
    <name evidence="1" type="ORF">COV49_01155</name>
</gene>
<dbReference type="EMBL" id="PCWW01000021">
    <property type="protein sequence ID" value="PIR13737.1"/>
    <property type="molecule type" value="Genomic_DNA"/>
</dbReference>
<dbReference type="InterPro" id="IPR029063">
    <property type="entry name" value="SAM-dependent_MTases_sf"/>
</dbReference>
<dbReference type="PANTHER" id="PTHR43861">
    <property type="entry name" value="TRANS-ACONITATE 2-METHYLTRANSFERASE-RELATED"/>
    <property type="match status" value="1"/>
</dbReference>
<sequence length="349" mass="40276">MTKRNCPICGNTSSKLIYKQRYSKELLHNIESCKACGFVYVSNSYSQEFYNKYYKDMSKYEDTRDSDLHEVSLGVIRQYLLKNDEVLDIGCSTGHLLHLLKKKGYNSLLGLDPAPRCKEIAKEKYDVNVVTDTIESFKNKRKFDFVILATVLEHLEELKESLKKISSLVSDEGKIFISVPNAGNFYQDFEEPFGEFSTEHINFFSSFYLQLLLPEYSCMFIKSDNVAIFSVWQKITSLKKSVDEYIKKSTAKLDRINRIIDKAPNSMIIWGAGSLTMRLLQTTDLRNKVDRFVDRNLNMIGKSIDGIPIISPEDLENYNAPILISSYKFKNEIVNEIKKRGLKNKILTF</sequence>
<accession>A0A2M6KA07</accession>
<comment type="caution">
    <text evidence="1">The sequence shown here is derived from an EMBL/GenBank/DDBJ whole genome shotgun (WGS) entry which is preliminary data.</text>
</comment>
<evidence type="ECO:0000313" key="2">
    <source>
        <dbReference type="Proteomes" id="UP000230869"/>
    </source>
</evidence>